<protein>
    <submittedName>
        <fullName evidence="1">Uncharacterized protein</fullName>
    </submittedName>
</protein>
<reference evidence="2" key="2">
    <citation type="submission" date="2019-10" db="EMBL/GenBank/DDBJ databases">
        <title>Conservation and host-specific expression of non-tandemly repeated heterogenous ribosome RNA gene in arbuscular mycorrhizal fungi.</title>
        <authorList>
            <person name="Maeda T."/>
            <person name="Kobayashi Y."/>
            <person name="Nakagawa T."/>
            <person name="Ezawa T."/>
            <person name="Yamaguchi K."/>
            <person name="Bino T."/>
            <person name="Nishimoto Y."/>
            <person name="Shigenobu S."/>
            <person name="Kawaguchi M."/>
        </authorList>
    </citation>
    <scope>NUCLEOTIDE SEQUENCE</scope>
    <source>
        <strain evidence="2">HR1</strain>
    </source>
</reference>
<comment type="caution">
    <text evidence="1">The sequence shown here is derived from an EMBL/GenBank/DDBJ whole genome shotgun (WGS) entry which is preliminary data.</text>
</comment>
<evidence type="ECO:0000313" key="3">
    <source>
        <dbReference type="Proteomes" id="UP000247702"/>
    </source>
</evidence>
<gene>
    <name evidence="2" type="ORF">RCL2_000429200</name>
    <name evidence="1" type="ORF">RclHR1_11320009</name>
</gene>
<dbReference type="EMBL" id="BEXD01000150">
    <property type="protein sequence ID" value="GBB84759.1"/>
    <property type="molecule type" value="Genomic_DNA"/>
</dbReference>
<dbReference type="OrthoDB" id="2353790at2759"/>
<dbReference type="AlphaFoldDB" id="A0A2Z6QG91"/>
<dbReference type="Gene3D" id="1.20.1170.10">
    <property type="match status" value="1"/>
</dbReference>
<sequence>MTYTPSPTTVPDMNKLQDNMVQSINYFSQVRKIKVKDNDFIQKKVKQISDQEVKFRKFGEDSINYSIKMCIHAGDLSVFAECCEDDSIVKDDLLELLRPLLSSSKLNETKAKSLKDQLGRITVSLNEIVKGIDEYDNKITEKRGNLSEKIDEMDKVTGSALSCVTGGFIATGVGAIVAVAAAPFTAGASAVVPVAEVVVGLGGLTIFGGTATAAASTVVAGGSAITSGVLNYKLKDVREEFSQHLREMQNSLRNIKEIISICESHWEKHIVEIEDIIKKLECNERRIIKPLTRTILNRANKILANSESYSFNMRQVLNRQA</sequence>
<evidence type="ECO:0000313" key="1">
    <source>
        <dbReference type="EMBL" id="GBB84759.1"/>
    </source>
</evidence>
<dbReference type="SUPFAM" id="SSF58100">
    <property type="entry name" value="Bacterial hemolysins"/>
    <property type="match status" value="1"/>
</dbReference>
<dbReference type="Proteomes" id="UP000247702">
    <property type="component" value="Unassembled WGS sequence"/>
</dbReference>
<accession>A0A2Z6QG91</accession>
<reference evidence="1 3" key="1">
    <citation type="submission" date="2017-11" db="EMBL/GenBank/DDBJ databases">
        <title>The genome of Rhizophagus clarus HR1 reveals common genetic basis of auxotrophy among arbuscular mycorrhizal fungi.</title>
        <authorList>
            <person name="Kobayashi Y."/>
        </authorList>
    </citation>
    <scope>NUCLEOTIDE SEQUENCE [LARGE SCALE GENOMIC DNA]</scope>
    <source>
        <strain evidence="1 3">HR1</strain>
    </source>
</reference>
<evidence type="ECO:0000313" key="2">
    <source>
        <dbReference type="EMBL" id="GES76905.1"/>
    </source>
</evidence>
<proteinExistence type="predicted"/>
<organism evidence="1 3">
    <name type="scientific">Rhizophagus clarus</name>
    <dbReference type="NCBI Taxonomy" id="94130"/>
    <lineage>
        <taxon>Eukaryota</taxon>
        <taxon>Fungi</taxon>
        <taxon>Fungi incertae sedis</taxon>
        <taxon>Mucoromycota</taxon>
        <taxon>Glomeromycotina</taxon>
        <taxon>Glomeromycetes</taxon>
        <taxon>Glomerales</taxon>
        <taxon>Glomeraceae</taxon>
        <taxon>Rhizophagus</taxon>
    </lineage>
</organism>
<dbReference type="Proteomes" id="UP000615446">
    <property type="component" value="Unassembled WGS sequence"/>
</dbReference>
<dbReference type="EMBL" id="BLAL01000027">
    <property type="protein sequence ID" value="GES76905.1"/>
    <property type="molecule type" value="Genomic_DNA"/>
</dbReference>
<keyword evidence="3" id="KW-1185">Reference proteome</keyword>
<name>A0A2Z6QG91_9GLOM</name>